<dbReference type="AlphaFoldDB" id="A0A4Y8TYX4"/>
<accession>A0A4Y8TYX4</accession>
<dbReference type="InterPro" id="IPR036250">
    <property type="entry name" value="AcylCo_DH-like_C"/>
</dbReference>
<gene>
    <name evidence="2" type="ORF">EXY26_10535</name>
</gene>
<dbReference type="SUPFAM" id="SSF56645">
    <property type="entry name" value="Acyl-CoA dehydrogenase NM domain-like"/>
    <property type="match status" value="1"/>
</dbReference>
<protein>
    <submittedName>
        <fullName evidence="2">Acyl-CoA dehydrogenase</fullName>
    </submittedName>
</protein>
<feature type="region of interest" description="Disordered" evidence="1">
    <location>
        <begin position="1"/>
        <end position="20"/>
    </location>
</feature>
<dbReference type="InterPro" id="IPR046373">
    <property type="entry name" value="Acyl-CoA_Oxase/DH_mid-dom_sf"/>
</dbReference>
<proteinExistence type="predicted"/>
<name>A0A4Y8TYX4_9MICC</name>
<dbReference type="GO" id="GO:0016627">
    <property type="term" value="F:oxidoreductase activity, acting on the CH-CH group of donors"/>
    <property type="evidence" value="ECO:0007669"/>
    <property type="project" value="InterPro"/>
</dbReference>
<evidence type="ECO:0000313" key="3">
    <source>
        <dbReference type="Proteomes" id="UP000297638"/>
    </source>
</evidence>
<dbReference type="Gene3D" id="2.40.110.10">
    <property type="entry name" value="Butyryl-CoA Dehydrogenase, subunit A, domain 2"/>
    <property type="match status" value="1"/>
</dbReference>
<comment type="caution">
    <text evidence="2">The sequence shown here is derived from an EMBL/GenBank/DDBJ whole genome shotgun (WGS) entry which is preliminary data.</text>
</comment>
<sequence>MDQQPVSFSTANQRSGSKSAETWWNGEAAVRAAAVRCQGNPEAMLRALQSAQGAPPAPAAGDTRRLWELLASVAATDLVAARTLEPHLDAAGILSQAGIGWEDGTTWGVFAAQSPTAKLEAARLPGGGWMLNGTKPWCSLAAQLSHALVTAGTPHGDRLFMLSLRQTGVEPATGGWVSRGMAQLPSGAVDFDAVPAQPVGEAGWYLTRPGFAVGGAGVAACWFGGAVGIYRHLLRSAQARTPDQLALAWLGEAERLLAGAAAILEHAAGLADAGQLDAIAAHQVRGQVAGACTRILQLSGQATGPGPLTADEEHARRAADLGIYLRQHHAARDDAALGQLVLDSAATAGRSPW</sequence>
<evidence type="ECO:0000256" key="1">
    <source>
        <dbReference type="SAM" id="MobiDB-lite"/>
    </source>
</evidence>
<dbReference type="InterPro" id="IPR009100">
    <property type="entry name" value="AcylCoA_DH/oxidase_NM_dom_sf"/>
</dbReference>
<organism evidence="2 3">
    <name type="scientific">Glutamicibacter arilaitensis</name>
    <dbReference type="NCBI Taxonomy" id="256701"/>
    <lineage>
        <taxon>Bacteria</taxon>
        <taxon>Bacillati</taxon>
        <taxon>Actinomycetota</taxon>
        <taxon>Actinomycetes</taxon>
        <taxon>Micrococcales</taxon>
        <taxon>Micrococcaceae</taxon>
        <taxon>Glutamicibacter</taxon>
    </lineage>
</organism>
<dbReference type="EMBL" id="SPDS01000001">
    <property type="protein sequence ID" value="TFH57396.1"/>
    <property type="molecule type" value="Genomic_DNA"/>
</dbReference>
<evidence type="ECO:0000313" key="2">
    <source>
        <dbReference type="EMBL" id="TFH57396.1"/>
    </source>
</evidence>
<dbReference type="RefSeq" id="WP_134780319.1">
    <property type="nucleotide sequence ID" value="NZ_SPDS01000001.1"/>
</dbReference>
<dbReference type="Proteomes" id="UP000297638">
    <property type="component" value="Unassembled WGS sequence"/>
</dbReference>
<dbReference type="SUPFAM" id="SSF47203">
    <property type="entry name" value="Acyl-CoA dehydrogenase C-terminal domain-like"/>
    <property type="match status" value="1"/>
</dbReference>
<reference evidence="2 3" key="1">
    <citation type="submission" date="2019-03" db="EMBL/GenBank/DDBJ databases">
        <title>Glutamicibacter sp. LJH19 genome.</title>
        <authorList>
            <person name="Sinai Borker S."/>
            <person name="Kumar R."/>
        </authorList>
    </citation>
    <scope>NUCLEOTIDE SEQUENCE [LARGE SCALE GENOMIC DNA]</scope>
    <source>
        <strain evidence="2 3">LJH19</strain>
    </source>
</reference>